<protein>
    <submittedName>
        <fullName evidence="1">Uncharacterized protein</fullName>
    </submittedName>
</protein>
<evidence type="ECO:0000313" key="1">
    <source>
        <dbReference type="EMBL" id="KAJ9594952.1"/>
    </source>
</evidence>
<reference evidence="1" key="2">
    <citation type="submission" date="2023-05" db="EMBL/GenBank/DDBJ databases">
        <authorList>
            <person name="Fouks B."/>
        </authorList>
    </citation>
    <scope>NUCLEOTIDE SEQUENCE</scope>
    <source>
        <strain evidence="1">Stay&amp;Tobe</strain>
        <tissue evidence="1">Testes</tissue>
    </source>
</reference>
<keyword evidence="2" id="KW-1185">Reference proteome</keyword>
<dbReference type="AlphaFoldDB" id="A0AAD8A9J1"/>
<organism evidence="1 2">
    <name type="scientific">Diploptera punctata</name>
    <name type="common">Pacific beetle cockroach</name>
    <dbReference type="NCBI Taxonomy" id="6984"/>
    <lineage>
        <taxon>Eukaryota</taxon>
        <taxon>Metazoa</taxon>
        <taxon>Ecdysozoa</taxon>
        <taxon>Arthropoda</taxon>
        <taxon>Hexapoda</taxon>
        <taxon>Insecta</taxon>
        <taxon>Pterygota</taxon>
        <taxon>Neoptera</taxon>
        <taxon>Polyneoptera</taxon>
        <taxon>Dictyoptera</taxon>
        <taxon>Blattodea</taxon>
        <taxon>Blaberoidea</taxon>
        <taxon>Blaberidae</taxon>
        <taxon>Diplopterinae</taxon>
        <taxon>Diploptera</taxon>
    </lineage>
</organism>
<feature type="non-terminal residue" evidence="1">
    <location>
        <position position="74"/>
    </location>
</feature>
<dbReference type="EMBL" id="JASPKZ010002703">
    <property type="protein sequence ID" value="KAJ9594952.1"/>
    <property type="molecule type" value="Genomic_DNA"/>
</dbReference>
<comment type="caution">
    <text evidence="1">The sequence shown here is derived from an EMBL/GenBank/DDBJ whole genome shotgun (WGS) entry which is preliminary data.</text>
</comment>
<evidence type="ECO:0000313" key="2">
    <source>
        <dbReference type="Proteomes" id="UP001233999"/>
    </source>
</evidence>
<proteinExistence type="predicted"/>
<accession>A0AAD8A9J1</accession>
<sequence>LTFIHVYLFYNEEGANIIGVLLFKDIFLCLYPCHFSSSLESPICHHLLLFYGLPLGLILPIKMISSCALPMSLS</sequence>
<dbReference type="Proteomes" id="UP001233999">
    <property type="component" value="Unassembled WGS sequence"/>
</dbReference>
<gene>
    <name evidence="1" type="ORF">L9F63_013768</name>
</gene>
<reference evidence="1" key="1">
    <citation type="journal article" date="2023" name="IScience">
        <title>Live-bearing cockroach genome reveals convergent evolutionary mechanisms linked to viviparity in insects and beyond.</title>
        <authorList>
            <person name="Fouks B."/>
            <person name="Harrison M.C."/>
            <person name="Mikhailova A.A."/>
            <person name="Marchal E."/>
            <person name="English S."/>
            <person name="Carruthers M."/>
            <person name="Jennings E.C."/>
            <person name="Chiamaka E.L."/>
            <person name="Frigard R.A."/>
            <person name="Pippel M."/>
            <person name="Attardo G.M."/>
            <person name="Benoit J.B."/>
            <person name="Bornberg-Bauer E."/>
            <person name="Tobe S.S."/>
        </authorList>
    </citation>
    <scope>NUCLEOTIDE SEQUENCE</scope>
    <source>
        <strain evidence="1">Stay&amp;Tobe</strain>
    </source>
</reference>
<feature type="non-terminal residue" evidence="1">
    <location>
        <position position="1"/>
    </location>
</feature>
<name>A0AAD8A9J1_DIPPU</name>